<proteinExistence type="predicted"/>
<comment type="caution">
    <text evidence="1">The sequence shown here is derived from an EMBL/GenBank/DDBJ whole genome shotgun (WGS) entry which is preliminary data.</text>
</comment>
<dbReference type="EMBL" id="CM043800">
    <property type="protein sequence ID" value="KAI4811767.1"/>
    <property type="molecule type" value="Genomic_DNA"/>
</dbReference>
<gene>
    <name evidence="1" type="ORF">KUCAC02_014643</name>
</gene>
<dbReference type="Proteomes" id="UP001057452">
    <property type="component" value="Chromosome 16"/>
</dbReference>
<name>A0ACB9WFF4_CHAAC</name>
<evidence type="ECO:0000313" key="2">
    <source>
        <dbReference type="Proteomes" id="UP001057452"/>
    </source>
</evidence>
<reference evidence="1" key="1">
    <citation type="submission" date="2022-05" db="EMBL/GenBank/DDBJ databases">
        <title>Chromosome-level genome of Chaenocephalus aceratus.</title>
        <authorList>
            <person name="Park H."/>
        </authorList>
    </citation>
    <scope>NUCLEOTIDE SEQUENCE</scope>
    <source>
        <strain evidence="1">KU_202001</strain>
    </source>
</reference>
<sequence>MARETQRSAVDDYTTYLSIMGSISDHSSDEEEEELNQAIMASLQSHMEIANTKSSQEVLLDLASKIDTNQRCKFNINRSAVLDGKANELGSTQYCFKRRWYFVAGQAVALFIRHQHCIHVSLVGPPQLSLTWRTLLTLTFMKRLKRCQNVLL</sequence>
<organism evidence="1 2">
    <name type="scientific">Chaenocephalus aceratus</name>
    <name type="common">Blackfin icefish</name>
    <name type="synonym">Chaenichthys aceratus</name>
    <dbReference type="NCBI Taxonomy" id="36190"/>
    <lineage>
        <taxon>Eukaryota</taxon>
        <taxon>Metazoa</taxon>
        <taxon>Chordata</taxon>
        <taxon>Craniata</taxon>
        <taxon>Vertebrata</taxon>
        <taxon>Euteleostomi</taxon>
        <taxon>Actinopterygii</taxon>
        <taxon>Neopterygii</taxon>
        <taxon>Teleostei</taxon>
        <taxon>Neoteleostei</taxon>
        <taxon>Acanthomorphata</taxon>
        <taxon>Eupercaria</taxon>
        <taxon>Perciformes</taxon>
        <taxon>Notothenioidei</taxon>
        <taxon>Channichthyidae</taxon>
        <taxon>Chaenocephalus</taxon>
    </lineage>
</organism>
<accession>A0ACB9WFF4</accession>
<protein>
    <submittedName>
        <fullName evidence="1">Uncharacterized protein</fullName>
    </submittedName>
</protein>
<evidence type="ECO:0000313" key="1">
    <source>
        <dbReference type="EMBL" id="KAI4811767.1"/>
    </source>
</evidence>
<keyword evidence="2" id="KW-1185">Reference proteome</keyword>